<dbReference type="Proteomes" id="UP000316304">
    <property type="component" value="Unassembled WGS sequence"/>
</dbReference>
<dbReference type="EMBL" id="SJPT01000008">
    <property type="protein sequence ID" value="TWU20509.1"/>
    <property type="molecule type" value="Genomic_DNA"/>
</dbReference>
<organism evidence="1 2">
    <name type="scientific">Novipirellula galeiformis</name>
    <dbReference type="NCBI Taxonomy" id="2528004"/>
    <lineage>
        <taxon>Bacteria</taxon>
        <taxon>Pseudomonadati</taxon>
        <taxon>Planctomycetota</taxon>
        <taxon>Planctomycetia</taxon>
        <taxon>Pirellulales</taxon>
        <taxon>Pirellulaceae</taxon>
        <taxon>Novipirellula</taxon>
    </lineage>
</organism>
<dbReference type="InterPro" id="IPR036485">
    <property type="entry name" value="Glu_synth_asu_C_sf"/>
</dbReference>
<dbReference type="NCBIfam" id="TIGR03122">
    <property type="entry name" value="one_C_dehyd_C"/>
    <property type="match status" value="1"/>
</dbReference>
<dbReference type="RefSeq" id="WP_197169387.1">
    <property type="nucleotide sequence ID" value="NZ_SJPT01000008.1"/>
</dbReference>
<dbReference type="PANTHER" id="PTHR39673">
    <property type="entry name" value="TUNGSTEN FORMYLMETHANOFURAN DEHYDROGENASE, SUBUNIT C (FWDC)"/>
    <property type="match status" value="1"/>
</dbReference>
<dbReference type="SUPFAM" id="SSF69336">
    <property type="entry name" value="Alpha subunit of glutamate synthase, C-terminal domain"/>
    <property type="match status" value="1"/>
</dbReference>
<dbReference type="GO" id="GO:0016740">
    <property type="term" value="F:transferase activity"/>
    <property type="evidence" value="ECO:0007669"/>
    <property type="project" value="UniProtKB-KW"/>
</dbReference>
<protein>
    <submittedName>
        <fullName evidence="1">Formyltransferase/hydrolase complex Fhc subunit C</fullName>
    </submittedName>
</protein>
<dbReference type="GO" id="GO:0015948">
    <property type="term" value="P:methanogenesis"/>
    <property type="evidence" value="ECO:0007669"/>
    <property type="project" value="InterPro"/>
</dbReference>
<dbReference type="GO" id="GO:0018493">
    <property type="term" value="F:formylmethanofuran dehydrogenase activity"/>
    <property type="evidence" value="ECO:0007669"/>
    <property type="project" value="InterPro"/>
</dbReference>
<dbReference type="PANTHER" id="PTHR39673:SF5">
    <property type="entry name" value="TUNGSTEN-CONTAINING FORMYLMETHANOFURAN DEHYDROGENASE 2 SUBUNIT C"/>
    <property type="match status" value="1"/>
</dbReference>
<keyword evidence="2" id="KW-1185">Reference proteome</keyword>
<dbReference type="Gene3D" id="2.160.20.60">
    <property type="entry name" value="Glutamate synthase, alpha subunit, C-terminal domain"/>
    <property type="match status" value="1"/>
</dbReference>
<comment type="caution">
    <text evidence="1">The sequence shown here is derived from an EMBL/GenBank/DDBJ whole genome shotgun (WGS) entry which is preliminary data.</text>
</comment>
<dbReference type="AlphaFoldDB" id="A0A5C6CCE0"/>
<proteinExistence type="predicted"/>
<sequence length="266" mass="28409">MNSWLLELRNEVNQDVDASPLTLLDLAACHDADQVNRIQLRCGDQTRDVGELFSVSKSTAKNELRICGNLKRFHRLGIQHRVGRIVVEGDVGHYAGAMMSGGELLVSGSAGDFLAAPVDAYRSGMSAGRIRVHGSVGHYAGHRLRRGEIVVEGSAGDFLASHTIAGTIVVAGDVVGNCGYAMRRGTLILNALPTTSRTRFSPPIESQSPFFALLAKELSAADKTQPYQAFACKKASQLVEQIADQGYQSIRGDFAVGGQGEIISPG</sequence>
<dbReference type="GO" id="GO:0046914">
    <property type="term" value="F:transition metal ion binding"/>
    <property type="evidence" value="ECO:0007669"/>
    <property type="project" value="InterPro"/>
</dbReference>
<reference evidence="1 2" key="1">
    <citation type="submission" date="2019-02" db="EMBL/GenBank/DDBJ databases">
        <title>Deep-cultivation of Planctomycetes and their phenomic and genomic characterization uncovers novel biology.</title>
        <authorList>
            <person name="Wiegand S."/>
            <person name="Jogler M."/>
            <person name="Boedeker C."/>
            <person name="Pinto D."/>
            <person name="Vollmers J."/>
            <person name="Rivas-Marin E."/>
            <person name="Kohn T."/>
            <person name="Peeters S.H."/>
            <person name="Heuer A."/>
            <person name="Rast P."/>
            <person name="Oberbeckmann S."/>
            <person name="Bunk B."/>
            <person name="Jeske O."/>
            <person name="Meyerdierks A."/>
            <person name="Storesund J.E."/>
            <person name="Kallscheuer N."/>
            <person name="Luecker S."/>
            <person name="Lage O.M."/>
            <person name="Pohl T."/>
            <person name="Merkel B.J."/>
            <person name="Hornburger P."/>
            <person name="Mueller R.-W."/>
            <person name="Bruemmer F."/>
            <person name="Labrenz M."/>
            <person name="Spormann A.M."/>
            <person name="Op Den Camp H."/>
            <person name="Overmann J."/>
            <person name="Amann R."/>
            <person name="Jetten M.S.M."/>
            <person name="Mascher T."/>
            <person name="Medema M.H."/>
            <person name="Devos D.P."/>
            <person name="Kaster A.-K."/>
            <person name="Ovreas L."/>
            <person name="Rohde M."/>
            <person name="Galperin M.Y."/>
            <person name="Jogler C."/>
        </authorList>
    </citation>
    <scope>NUCLEOTIDE SEQUENCE [LARGE SCALE GENOMIC DNA]</scope>
    <source>
        <strain evidence="1 2">Pla52o</strain>
    </source>
</reference>
<evidence type="ECO:0000313" key="2">
    <source>
        <dbReference type="Proteomes" id="UP000316304"/>
    </source>
</evidence>
<dbReference type="InterPro" id="IPR017550">
    <property type="entry name" value="Formylmethanofuran_DH_suC"/>
</dbReference>
<accession>A0A5C6CCE0</accession>
<keyword evidence="1" id="KW-0378">Hydrolase</keyword>
<keyword evidence="1" id="KW-0808">Transferase</keyword>
<evidence type="ECO:0000313" key="1">
    <source>
        <dbReference type="EMBL" id="TWU20509.1"/>
    </source>
</evidence>
<dbReference type="GO" id="GO:0016787">
    <property type="term" value="F:hydrolase activity"/>
    <property type="evidence" value="ECO:0007669"/>
    <property type="project" value="UniProtKB-KW"/>
</dbReference>
<name>A0A5C6CCE0_9BACT</name>
<gene>
    <name evidence="1" type="primary">fhcC</name>
    <name evidence="1" type="ORF">Pla52o_43870</name>
</gene>